<feature type="non-terminal residue" evidence="1">
    <location>
        <position position="104"/>
    </location>
</feature>
<accession>A0AA38LGF8</accession>
<evidence type="ECO:0000313" key="1">
    <source>
        <dbReference type="EMBL" id="KAH9321335.1"/>
    </source>
</evidence>
<dbReference type="Proteomes" id="UP000824469">
    <property type="component" value="Unassembled WGS sequence"/>
</dbReference>
<evidence type="ECO:0000313" key="2">
    <source>
        <dbReference type="Proteomes" id="UP000824469"/>
    </source>
</evidence>
<sequence length="104" mass="11892">VEYECDLKCDEKRVAIPHCKSITKRNYVFVINPNGANGRTGKEWENVFPKLNAQLDKDWNVCESLTTASNSLLGVEENMGAEIRHRKLFDKSPENVAMHRQTLT</sequence>
<organism evidence="1 2">
    <name type="scientific">Taxus chinensis</name>
    <name type="common">Chinese yew</name>
    <name type="synonym">Taxus wallichiana var. chinensis</name>
    <dbReference type="NCBI Taxonomy" id="29808"/>
    <lineage>
        <taxon>Eukaryota</taxon>
        <taxon>Viridiplantae</taxon>
        <taxon>Streptophyta</taxon>
        <taxon>Embryophyta</taxon>
        <taxon>Tracheophyta</taxon>
        <taxon>Spermatophyta</taxon>
        <taxon>Pinopsida</taxon>
        <taxon>Pinidae</taxon>
        <taxon>Conifers II</taxon>
        <taxon>Cupressales</taxon>
        <taxon>Taxaceae</taxon>
        <taxon>Taxus</taxon>
    </lineage>
</organism>
<proteinExistence type="predicted"/>
<dbReference type="EMBL" id="JAHRHJ020000003">
    <property type="protein sequence ID" value="KAH9321335.1"/>
    <property type="molecule type" value="Genomic_DNA"/>
</dbReference>
<dbReference type="AlphaFoldDB" id="A0AA38LGF8"/>
<reference evidence="1 2" key="1">
    <citation type="journal article" date="2021" name="Nat. Plants">
        <title>The Taxus genome provides insights into paclitaxel biosynthesis.</title>
        <authorList>
            <person name="Xiong X."/>
            <person name="Gou J."/>
            <person name="Liao Q."/>
            <person name="Li Y."/>
            <person name="Zhou Q."/>
            <person name="Bi G."/>
            <person name="Li C."/>
            <person name="Du R."/>
            <person name="Wang X."/>
            <person name="Sun T."/>
            <person name="Guo L."/>
            <person name="Liang H."/>
            <person name="Lu P."/>
            <person name="Wu Y."/>
            <person name="Zhang Z."/>
            <person name="Ro D.K."/>
            <person name="Shang Y."/>
            <person name="Huang S."/>
            <person name="Yan J."/>
        </authorList>
    </citation>
    <scope>NUCLEOTIDE SEQUENCE [LARGE SCALE GENOMIC DNA]</scope>
    <source>
        <strain evidence="1">Ta-2019</strain>
    </source>
</reference>
<comment type="caution">
    <text evidence="1">The sequence shown here is derived from an EMBL/GenBank/DDBJ whole genome shotgun (WGS) entry which is preliminary data.</text>
</comment>
<name>A0AA38LGF8_TAXCH</name>
<keyword evidence="2" id="KW-1185">Reference proteome</keyword>
<gene>
    <name evidence="1" type="ORF">KI387_015974</name>
</gene>
<protein>
    <submittedName>
        <fullName evidence="1">Uncharacterized protein</fullName>
    </submittedName>
</protein>
<feature type="non-terminal residue" evidence="1">
    <location>
        <position position="1"/>
    </location>
</feature>